<keyword evidence="5 7" id="KW-0472">Membrane</keyword>
<keyword evidence="4 7" id="KW-1133">Transmembrane helix</keyword>
<dbReference type="Gene3D" id="1.20.1250.20">
    <property type="entry name" value="MFS general substrate transporter like domains"/>
    <property type="match status" value="2"/>
</dbReference>
<feature type="transmembrane region" description="Helical" evidence="7">
    <location>
        <begin position="89"/>
        <end position="113"/>
    </location>
</feature>
<protein>
    <submittedName>
        <fullName evidence="8">Uncharacterized protein</fullName>
    </submittedName>
</protein>
<feature type="transmembrane region" description="Helical" evidence="7">
    <location>
        <begin position="365"/>
        <end position="387"/>
    </location>
</feature>
<feature type="transmembrane region" description="Helical" evidence="7">
    <location>
        <begin position="1042"/>
        <end position="1065"/>
    </location>
</feature>
<gene>
    <name evidence="8" type="ORF">GSCOC_T00042353001</name>
</gene>
<proteinExistence type="inferred from homology"/>
<dbReference type="SUPFAM" id="SSF103473">
    <property type="entry name" value="MFS general substrate transporter"/>
    <property type="match status" value="2"/>
</dbReference>
<accession>A0A068V4S7</accession>
<comment type="subcellular location">
    <subcellularLocation>
        <location evidence="1">Membrane</location>
        <topology evidence="1">Multi-pass membrane protein</topology>
    </subcellularLocation>
</comment>
<evidence type="ECO:0000256" key="3">
    <source>
        <dbReference type="ARBA" id="ARBA00022692"/>
    </source>
</evidence>
<feature type="transmembrane region" description="Helical" evidence="7">
    <location>
        <begin position="953"/>
        <end position="974"/>
    </location>
</feature>
<name>A0A068V4S7_COFCA</name>
<dbReference type="PhylomeDB" id="A0A068V4S7"/>
<feature type="transmembrane region" description="Helical" evidence="7">
    <location>
        <begin position="874"/>
        <end position="895"/>
    </location>
</feature>
<feature type="transmembrane region" description="Helical" evidence="7">
    <location>
        <begin position="407"/>
        <end position="428"/>
    </location>
</feature>
<organism evidence="8 9">
    <name type="scientific">Coffea canephora</name>
    <name type="common">Robusta coffee</name>
    <dbReference type="NCBI Taxonomy" id="49390"/>
    <lineage>
        <taxon>Eukaryota</taxon>
        <taxon>Viridiplantae</taxon>
        <taxon>Streptophyta</taxon>
        <taxon>Embryophyta</taxon>
        <taxon>Tracheophyta</taxon>
        <taxon>Spermatophyta</taxon>
        <taxon>Magnoliopsida</taxon>
        <taxon>eudicotyledons</taxon>
        <taxon>Gunneridae</taxon>
        <taxon>Pentapetalae</taxon>
        <taxon>asterids</taxon>
        <taxon>lamiids</taxon>
        <taxon>Gentianales</taxon>
        <taxon>Rubiaceae</taxon>
        <taxon>Ixoroideae</taxon>
        <taxon>Gardenieae complex</taxon>
        <taxon>Bertiereae - Coffeeae clade</taxon>
        <taxon>Coffeeae</taxon>
        <taxon>Coffea</taxon>
    </lineage>
</organism>
<feature type="transmembrane region" description="Helical" evidence="7">
    <location>
        <begin position="639"/>
        <end position="658"/>
    </location>
</feature>
<feature type="transmembrane region" description="Helical" evidence="7">
    <location>
        <begin position="751"/>
        <end position="771"/>
    </location>
</feature>
<evidence type="ECO:0000256" key="1">
    <source>
        <dbReference type="ARBA" id="ARBA00004141"/>
    </source>
</evidence>
<feature type="transmembrane region" description="Helical" evidence="7">
    <location>
        <begin position="133"/>
        <end position="152"/>
    </location>
</feature>
<feature type="transmembrane region" description="Helical" evidence="7">
    <location>
        <begin position="206"/>
        <end position="227"/>
    </location>
</feature>
<reference evidence="9" key="1">
    <citation type="journal article" date="2014" name="Science">
        <title>The coffee genome provides insight into the convergent evolution of caffeine biosynthesis.</title>
        <authorList>
            <person name="Denoeud F."/>
            <person name="Carretero-Paulet L."/>
            <person name="Dereeper A."/>
            <person name="Droc G."/>
            <person name="Guyot R."/>
            <person name="Pietrella M."/>
            <person name="Zheng C."/>
            <person name="Alberti A."/>
            <person name="Anthony F."/>
            <person name="Aprea G."/>
            <person name="Aury J.M."/>
            <person name="Bento P."/>
            <person name="Bernard M."/>
            <person name="Bocs S."/>
            <person name="Campa C."/>
            <person name="Cenci A."/>
            <person name="Combes M.C."/>
            <person name="Crouzillat D."/>
            <person name="Da Silva C."/>
            <person name="Daddiego L."/>
            <person name="De Bellis F."/>
            <person name="Dussert S."/>
            <person name="Garsmeur O."/>
            <person name="Gayraud T."/>
            <person name="Guignon V."/>
            <person name="Jahn K."/>
            <person name="Jamilloux V."/>
            <person name="Joet T."/>
            <person name="Labadie K."/>
            <person name="Lan T."/>
            <person name="Leclercq J."/>
            <person name="Lepelley M."/>
            <person name="Leroy T."/>
            <person name="Li L.T."/>
            <person name="Librado P."/>
            <person name="Lopez L."/>
            <person name="Munoz A."/>
            <person name="Noel B."/>
            <person name="Pallavicini A."/>
            <person name="Perrotta G."/>
            <person name="Poncet V."/>
            <person name="Pot D."/>
            <person name="Priyono X."/>
            <person name="Rigoreau M."/>
            <person name="Rouard M."/>
            <person name="Rozas J."/>
            <person name="Tranchant-Dubreuil C."/>
            <person name="VanBuren R."/>
            <person name="Zhang Q."/>
            <person name="Andrade A.C."/>
            <person name="Argout X."/>
            <person name="Bertrand B."/>
            <person name="de Kochko A."/>
            <person name="Graziosi G."/>
            <person name="Henry R.J."/>
            <person name="Jayarama X."/>
            <person name="Ming R."/>
            <person name="Nagai C."/>
            <person name="Rounsley S."/>
            <person name="Sankoff D."/>
            <person name="Giuliano G."/>
            <person name="Albert V.A."/>
            <person name="Wincker P."/>
            <person name="Lashermes P."/>
        </authorList>
    </citation>
    <scope>NUCLEOTIDE SEQUENCE [LARGE SCALE GENOMIC DNA]</scope>
    <source>
        <strain evidence="9">cv. DH200-94</strain>
    </source>
</reference>
<dbReference type="CDD" id="cd17416">
    <property type="entry name" value="MFS_NPF1_2"/>
    <property type="match status" value="1"/>
</dbReference>
<dbReference type="Pfam" id="PF00854">
    <property type="entry name" value="PTR2"/>
    <property type="match status" value="2"/>
</dbReference>
<dbReference type="PANTHER" id="PTHR11654">
    <property type="entry name" value="OLIGOPEPTIDE TRANSPORTER-RELATED"/>
    <property type="match status" value="1"/>
</dbReference>
<dbReference type="AlphaFoldDB" id="A0A068V4S7"/>
<evidence type="ECO:0000256" key="7">
    <source>
        <dbReference type="SAM" id="Phobius"/>
    </source>
</evidence>
<evidence type="ECO:0000313" key="8">
    <source>
        <dbReference type="EMBL" id="CDP14878.1"/>
    </source>
</evidence>
<dbReference type="OMA" id="RITPIWI"/>
<dbReference type="FunCoup" id="A0A068V4S7">
    <property type="interactions" value="448"/>
</dbReference>
<feature type="transmembrane region" description="Helical" evidence="7">
    <location>
        <begin position="181"/>
        <end position="200"/>
    </location>
</feature>
<dbReference type="OrthoDB" id="8904098at2759"/>
<feature type="transmembrane region" description="Helical" evidence="7">
    <location>
        <begin position="726"/>
        <end position="745"/>
    </location>
</feature>
<dbReference type="Gramene" id="CDP14878">
    <property type="protein sequence ID" value="CDP14878"/>
    <property type="gene ID" value="GSCOC_T00042353001"/>
</dbReference>
<sequence length="1132" mass="125930">MEKTENQATSNGPNYRGIKAMPFVIGNETFEKLGTIGTSSNLLVYLTSVFNLKSITATNIINVFNGTCNFGTLLGAFLSDTYFGRYKTLGFASVSSFLGMLVLTLTAAISKLHPPQCGSGGEEAGRCFGPTPWQMAFLFSGFGLLVVGASGIRPCNLPFGADQFNPNTESGKRGISSFFNWYYCTYTFAVMISLTTIVYVQSNVSWSLGLAIPTILMFLSCAVFFAGTRIYVTVIPMGSPLTSISQVIVAAFKKRQVELPKQPWISLFNHVPSNSINSRIAYTKQFRFLNKAAVITSNDSIKADGSTADPWKLCSIQQVEEVKCVVRLIPMWAVGLIYYVSVVQQQNYAVFQALQSDRRLGKSNFHIPAASYIIFAMLAITIWLPIYDRILVPWLGRLTGKEDGLTLLQKVGIGLIISVFALLISGFIEDRRRIIALTEPTLGSVPGKGAISSMSAMWLIPQFALSGLSEAFALIGQNELFYKQFPENMRCFASAFLFVGFAGSSYLSSFFSSMIHRTTEWLGDDLNKGRLDYFYYLIAALEMFNFVYFLICAQWYKYKGSDSNPGEMTLEMNHNNQHEQIPALRAMKNHGQKQKDTKHEPNYQGIKAMPFVVVQLHVLKRIFLILILEYVVSKNIDDFLLMTLVVQGMLMLTLTAAVSELHPPACGEGSRCAGPSPGQIIFLISCLLLLVVGASGIRPCNLAFGADQFNPNTESGRRGITSFFNWYYLTYTFAMMVSLTIIVYIQSNVSWSIGFAIPAFLMFLSCAFFFLGTRIYVCVLPEGSPMSSVAQVVVAAIKKRKLKQPDDPKVSLFNSFSTASSINSRLPYTDQFRFLDKAAIITPEDEINSDGSPANPWRLCNVQQVERVKCILRVIPIWVACIVYFISVVQIQNYVVFEALQADRRFGTSEFKIPAASYIVVAMLALTIWVPIYDRLIVPWLRRVAGKEDGLTILQRIGIGFAFSVVTMIVSGLVESKRRSIALSKPTIGFEPKKGAISSMSGLWLSLPLVLSGISEGFAIIGENEFFYKQFPESMRSIGMAFIFVGTAVASYLSSLISSIIQSITGRSHGESWLAEDLNKGRLDYYYYLIGILQFLNLIYFLVCARWYKYKEAEDVSEVAVVKLQSEEKEIV</sequence>
<evidence type="ECO:0000256" key="6">
    <source>
        <dbReference type="ARBA" id="ARBA00044504"/>
    </source>
</evidence>
<dbReference type="Proteomes" id="UP000295252">
    <property type="component" value="Chromosome VI"/>
</dbReference>
<evidence type="ECO:0000256" key="4">
    <source>
        <dbReference type="ARBA" id="ARBA00022989"/>
    </source>
</evidence>
<dbReference type="GO" id="GO:0016020">
    <property type="term" value="C:membrane"/>
    <property type="evidence" value="ECO:0007669"/>
    <property type="project" value="UniProtKB-SubCell"/>
</dbReference>
<feature type="transmembrane region" description="Helical" evidence="7">
    <location>
        <begin position="678"/>
        <end position="697"/>
    </location>
</feature>
<comment type="similarity">
    <text evidence="6">Belongs to the major facilitator superfamily. Phosphate:H(+) symporter (TC 2.A.1.9) family.</text>
</comment>
<keyword evidence="3 7" id="KW-0812">Transmembrane</keyword>
<feature type="transmembrane region" description="Helical" evidence="7">
    <location>
        <begin position="915"/>
        <end position="933"/>
    </location>
</feature>
<feature type="transmembrane region" description="Helical" evidence="7">
    <location>
        <begin position="533"/>
        <end position="556"/>
    </location>
</feature>
<feature type="transmembrane region" description="Helical" evidence="7">
    <location>
        <begin position="1085"/>
        <end position="1103"/>
    </location>
</feature>
<dbReference type="GO" id="GO:0022857">
    <property type="term" value="F:transmembrane transporter activity"/>
    <property type="evidence" value="ECO:0007669"/>
    <property type="project" value="InterPro"/>
</dbReference>
<dbReference type="InterPro" id="IPR000109">
    <property type="entry name" value="POT_fam"/>
</dbReference>
<evidence type="ECO:0000256" key="5">
    <source>
        <dbReference type="ARBA" id="ARBA00023136"/>
    </source>
</evidence>
<feature type="transmembrane region" description="Helical" evidence="7">
    <location>
        <begin position="1002"/>
        <end position="1021"/>
    </location>
</feature>
<dbReference type="EMBL" id="HG739176">
    <property type="protein sequence ID" value="CDP14878.1"/>
    <property type="molecule type" value="Genomic_DNA"/>
</dbReference>
<dbReference type="InParanoid" id="A0A068V4S7"/>
<feature type="transmembrane region" description="Helical" evidence="7">
    <location>
        <begin position="492"/>
        <end position="512"/>
    </location>
</feature>
<evidence type="ECO:0000313" key="9">
    <source>
        <dbReference type="Proteomes" id="UP000295252"/>
    </source>
</evidence>
<keyword evidence="9" id="KW-1185">Reference proteome</keyword>
<dbReference type="InterPro" id="IPR036259">
    <property type="entry name" value="MFS_trans_sf"/>
</dbReference>
<comment type="similarity">
    <text evidence="2">Belongs to the major facilitator superfamily. Proton-dependent oligopeptide transporter (POT/PTR) (TC 2.A.17) family.</text>
</comment>
<evidence type="ECO:0000256" key="2">
    <source>
        <dbReference type="ARBA" id="ARBA00005982"/>
    </source>
</evidence>